<dbReference type="EMBL" id="OX465083">
    <property type="protein sequence ID" value="CAI9294042.1"/>
    <property type="molecule type" value="Genomic_DNA"/>
</dbReference>
<reference evidence="2" key="1">
    <citation type="submission" date="2023-04" db="EMBL/GenBank/DDBJ databases">
        <authorList>
            <person name="Vijverberg K."/>
            <person name="Xiong W."/>
            <person name="Schranz E."/>
        </authorList>
    </citation>
    <scope>NUCLEOTIDE SEQUENCE</scope>
</reference>
<proteinExistence type="predicted"/>
<feature type="compositionally biased region" description="Gly residues" evidence="1">
    <location>
        <begin position="134"/>
        <end position="147"/>
    </location>
</feature>
<protein>
    <submittedName>
        <fullName evidence="2">Uncharacterized protein</fullName>
    </submittedName>
</protein>
<feature type="region of interest" description="Disordered" evidence="1">
    <location>
        <begin position="82"/>
        <end position="154"/>
    </location>
</feature>
<evidence type="ECO:0000256" key="1">
    <source>
        <dbReference type="SAM" id="MobiDB-lite"/>
    </source>
</evidence>
<sequence>MSTTNQRFKNNMEKKKRLNNDAYDDLMKRNPKTWCRACFATNRACEAVENGISKNWMVIPSGPLLEVRNGYEGYMVDLAGHNARTRENEKIVPPPKEKKPPGRPKKPHSDEAPSKRPTTSGGRGGRGPIRARGGRGSYTGTSGGRGGRSLIDEIFDSPTENEVINMFDNFEEELYRAEMEREKVHI</sequence>
<gene>
    <name evidence="2" type="ORF">LSALG_LOCUS33032</name>
</gene>
<keyword evidence="3" id="KW-1185">Reference proteome</keyword>
<dbReference type="AlphaFoldDB" id="A0AA36EFT3"/>
<accession>A0AA36EFT3</accession>
<dbReference type="Proteomes" id="UP001177003">
    <property type="component" value="Chromosome 7"/>
</dbReference>
<evidence type="ECO:0000313" key="3">
    <source>
        <dbReference type="Proteomes" id="UP001177003"/>
    </source>
</evidence>
<organism evidence="2 3">
    <name type="scientific">Lactuca saligna</name>
    <name type="common">Willowleaf lettuce</name>
    <dbReference type="NCBI Taxonomy" id="75948"/>
    <lineage>
        <taxon>Eukaryota</taxon>
        <taxon>Viridiplantae</taxon>
        <taxon>Streptophyta</taxon>
        <taxon>Embryophyta</taxon>
        <taxon>Tracheophyta</taxon>
        <taxon>Spermatophyta</taxon>
        <taxon>Magnoliopsida</taxon>
        <taxon>eudicotyledons</taxon>
        <taxon>Gunneridae</taxon>
        <taxon>Pentapetalae</taxon>
        <taxon>asterids</taxon>
        <taxon>campanulids</taxon>
        <taxon>Asterales</taxon>
        <taxon>Asteraceae</taxon>
        <taxon>Cichorioideae</taxon>
        <taxon>Cichorieae</taxon>
        <taxon>Lactucinae</taxon>
        <taxon>Lactuca</taxon>
    </lineage>
</organism>
<feature type="compositionally biased region" description="Basic and acidic residues" evidence="1">
    <location>
        <begin position="84"/>
        <end position="100"/>
    </location>
</feature>
<evidence type="ECO:0000313" key="2">
    <source>
        <dbReference type="EMBL" id="CAI9294042.1"/>
    </source>
</evidence>
<name>A0AA36EFT3_LACSI</name>